<dbReference type="Gramene" id="C.cajan_33647.t">
    <property type="protein sequence ID" value="C.cajan_33647.t.cds1"/>
    <property type="gene ID" value="C.cajan_33647"/>
</dbReference>
<dbReference type="EMBL" id="KQ483668">
    <property type="protein sequence ID" value="KYP43394.1"/>
    <property type="molecule type" value="Genomic_DNA"/>
</dbReference>
<name>A0A151RLE8_CAJCA</name>
<protein>
    <submittedName>
        <fullName evidence="2">Ribonuclease H protein At1g65750 family</fullName>
    </submittedName>
</protein>
<keyword evidence="1" id="KW-0812">Transmembrane</keyword>
<keyword evidence="1" id="KW-0472">Membrane</keyword>
<keyword evidence="3" id="KW-1185">Reference proteome</keyword>
<accession>A0A151RLE8</accession>
<organism evidence="2 3">
    <name type="scientific">Cajanus cajan</name>
    <name type="common">Pigeon pea</name>
    <name type="synonym">Cajanus indicus</name>
    <dbReference type="NCBI Taxonomy" id="3821"/>
    <lineage>
        <taxon>Eukaryota</taxon>
        <taxon>Viridiplantae</taxon>
        <taxon>Streptophyta</taxon>
        <taxon>Embryophyta</taxon>
        <taxon>Tracheophyta</taxon>
        <taxon>Spermatophyta</taxon>
        <taxon>Magnoliopsida</taxon>
        <taxon>eudicotyledons</taxon>
        <taxon>Gunneridae</taxon>
        <taxon>Pentapetalae</taxon>
        <taxon>rosids</taxon>
        <taxon>fabids</taxon>
        <taxon>Fabales</taxon>
        <taxon>Fabaceae</taxon>
        <taxon>Papilionoideae</taxon>
        <taxon>50 kb inversion clade</taxon>
        <taxon>NPAAA clade</taxon>
        <taxon>indigoferoid/millettioid clade</taxon>
        <taxon>Phaseoleae</taxon>
        <taxon>Cajanus</taxon>
    </lineage>
</organism>
<dbReference type="PANTHER" id="PTHR33116:SF78">
    <property type="entry name" value="OS12G0587133 PROTEIN"/>
    <property type="match status" value="1"/>
</dbReference>
<proteinExistence type="predicted"/>
<keyword evidence="1" id="KW-1133">Transmembrane helix</keyword>
<feature type="transmembrane region" description="Helical" evidence="1">
    <location>
        <begin position="49"/>
        <end position="71"/>
    </location>
</feature>
<sequence>MLYCKFSSIPLQYLGIPIGVGPRRYDTWQLIIKKFSKKLLAWRARTLSIAGRVCLINVVLTSLPLYLMSFYRMPRMVVKQLTKLQRNFFWGG</sequence>
<evidence type="ECO:0000313" key="2">
    <source>
        <dbReference type="EMBL" id="KYP43394.1"/>
    </source>
</evidence>
<evidence type="ECO:0000256" key="1">
    <source>
        <dbReference type="SAM" id="Phobius"/>
    </source>
</evidence>
<dbReference type="Proteomes" id="UP000075243">
    <property type="component" value="Unassembled WGS sequence"/>
</dbReference>
<evidence type="ECO:0000313" key="3">
    <source>
        <dbReference type="Proteomes" id="UP000075243"/>
    </source>
</evidence>
<gene>
    <name evidence="2" type="ORF">KK1_035167</name>
</gene>
<dbReference type="STRING" id="3821.A0A151RLE8"/>
<reference evidence="2" key="1">
    <citation type="journal article" date="2012" name="Nat. Biotechnol.">
        <title>Draft genome sequence of pigeonpea (Cajanus cajan), an orphan legume crop of resource-poor farmers.</title>
        <authorList>
            <person name="Varshney R.K."/>
            <person name="Chen W."/>
            <person name="Li Y."/>
            <person name="Bharti A.K."/>
            <person name="Saxena R.K."/>
            <person name="Schlueter J.A."/>
            <person name="Donoghue M.T."/>
            <person name="Azam S."/>
            <person name="Fan G."/>
            <person name="Whaley A.M."/>
            <person name="Farmer A.D."/>
            <person name="Sheridan J."/>
            <person name="Iwata A."/>
            <person name="Tuteja R."/>
            <person name="Penmetsa R.V."/>
            <person name="Wu W."/>
            <person name="Upadhyaya H.D."/>
            <person name="Yang S.P."/>
            <person name="Shah T."/>
            <person name="Saxena K.B."/>
            <person name="Michael T."/>
            <person name="McCombie W.R."/>
            <person name="Yang B."/>
            <person name="Zhang G."/>
            <person name="Yang H."/>
            <person name="Wang J."/>
            <person name="Spillane C."/>
            <person name="Cook D.R."/>
            <person name="May G.D."/>
            <person name="Xu X."/>
            <person name="Jackson S.A."/>
        </authorList>
    </citation>
    <scope>NUCLEOTIDE SEQUENCE [LARGE SCALE GENOMIC DNA]</scope>
</reference>
<dbReference type="AlphaFoldDB" id="A0A151RLE8"/>
<dbReference type="PANTHER" id="PTHR33116">
    <property type="entry name" value="REVERSE TRANSCRIPTASE ZINC-BINDING DOMAIN-CONTAINING PROTEIN-RELATED-RELATED"/>
    <property type="match status" value="1"/>
</dbReference>